<keyword evidence="3" id="KW-1185">Reference proteome</keyword>
<accession>A0ABU5CLJ9</accession>
<dbReference type="CDD" id="cd00093">
    <property type="entry name" value="HTH_XRE"/>
    <property type="match status" value="1"/>
</dbReference>
<organism evidence="2 3">
    <name type="scientific">Tigheibacillus jepli</name>
    <dbReference type="NCBI Taxonomy" id="3035914"/>
    <lineage>
        <taxon>Bacteria</taxon>
        <taxon>Bacillati</taxon>
        <taxon>Bacillota</taxon>
        <taxon>Bacilli</taxon>
        <taxon>Bacillales</taxon>
        <taxon>Bacillaceae</taxon>
        <taxon>Tigheibacillus</taxon>
    </lineage>
</organism>
<dbReference type="SUPFAM" id="SSF47413">
    <property type="entry name" value="lambda repressor-like DNA-binding domains"/>
    <property type="match status" value="1"/>
</dbReference>
<dbReference type="Proteomes" id="UP001228376">
    <property type="component" value="Unassembled WGS sequence"/>
</dbReference>
<dbReference type="InterPro" id="IPR010982">
    <property type="entry name" value="Lambda_DNA-bd_dom_sf"/>
</dbReference>
<dbReference type="Pfam" id="PF01381">
    <property type="entry name" value="HTH_3"/>
    <property type="match status" value="1"/>
</dbReference>
<dbReference type="SMART" id="SM00530">
    <property type="entry name" value="HTH_XRE"/>
    <property type="match status" value="1"/>
</dbReference>
<protein>
    <submittedName>
        <fullName evidence="2">Helix-turn-helix transcriptional regulator</fullName>
    </submittedName>
</protein>
<gene>
    <name evidence="2" type="ORF">P5G51_019535</name>
</gene>
<dbReference type="InterPro" id="IPR001387">
    <property type="entry name" value="Cro/C1-type_HTH"/>
</dbReference>
<evidence type="ECO:0000313" key="2">
    <source>
        <dbReference type="EMBL" id="MDY0407233.1"/>
    </source>
</evidence>
<evidence type="ECO:0000259" key="1">
    <source>
        <dbReference type="PROSITE" id="PS50943"/>
    </source>
</evidence>
<proteinExistence type="predicted"/>
<comment type="caution">
    <text evidence="2">The sequence shown here is derived from an EMBL/GenBank/DDBJ whole genome shotgun (WGS) entry which is preliminary data.</text>
</comment>
<dbReference type="Gene3D" id="1.10.260.40">
    <property type="entry name" value="lambda repressor-like DNA-binding domains"/>
    <property type="match status" value="1"/>
</dbReference>
<dbReference type="RefSeq" id="WP_306068338.1">
    <property type="nucleotide sequence ID" value="NZ_JAROCA020000003.1"/>
</dbReference>
<dbReference type="EMBL" id="JAROCA020000003">
    <property type="protein sequence ID" value="MDY0407233.1"/>
    <property type="molecule type" value="Genomic_DNA"/>
</dbReference>
<sequence length="81" mass="9353">MHLLNLAFIKSRRLELKLTLEEMANHFGFKSSSTYLKYEKGMYAFKAEQLPILAEVLDCSIEKFFMLNVAKTETLISLCSN</sequence>
<dbReference type="PROSITE" id="PS50943">
    <property type="entry name" value="HTH_CROC1"/>
    <property type="match status" value="1"/>
</dbReference>
<reference evidence="2 3" key="1">
    <citation type="submission" date="2023-10" db="EMBL/GenBank/DDBJ databases">
        <title>179-bfca-hs.</title>
        <authorList>
            <person name="Miliotis G."/>
            <person name="Sengupta P."/>
            <person name="Hameed A."/>
            <person name="Chuvochina M."/>
            <person name="Mcdonagh F."/>
            <person name="Simpson A.C."/>
            <person name="Singh N.K."/>
            <person name="Rekha P.D."/>
            <person name="Raman K."/>
            <person name="Hugenholtz P."/>
            <person name="Venkateswaran K."/>
        </authorList>
    </citation>
    <scope>NUCLEOTIDE SEQUENCE [LARGE SCALE GENOMIC DNA]</scope>
    <source>
        <strain evidence="2 3">179-BFC-A-HS</strain>
    </source>
</reference>
<feature type="domain" description="HTH cro/C1-type" evidence="1">
    <location>
        <begin position="9"/>
        <end position="64"/>
    </location>
</feature>
<name>A0ABU5CLJ9_9BACI</name>
<evidence type="ECO:0000313" key="3">
    <source>
        <dbReference type="Proteomes" id="UP001228376"/>
    </source>
</evidence>